<dbReference type="Pfam" id="PF01797">
    <property type="entry name" value="Y1_Tnp"/>
    <property type="match status" value="1"/>
</dbReference>
<dbReference type="Proteomes" id="UP000317171">
    <property type="component" value="Chromosome"/>
</dbReference>
<dbReference type="InterPro" id="IPR052715">
    <property type="entry name" value="RAYT_transposase"/>
</dbReference>
<reference evidence="2 3" key="1">
    <citation type="submission" date="2019-02" db="EMBL/GenBank/DDBJ databases">
        <title>Deep-cultivation of Planctomycetes and their phenomic and genomic characterization uncovers novel biology.</title>
        <authorList>
            <person name="Wiegand S."/>
            <person name="Jogler M."/>
            <person name="Boedeker C."/>
            <person name="Pinto D."/>
            <person name="Vollmers J."/>
            <person name="Rivas-Marin E."/>
            <person name="Kohn T."/>
            <person name="Peeters S.H."/>
            <person name="Heuer A."/>
            <person name="Rast P."/>
            <person name="Oberbeckmann S."/>
            <person name="Bunk B."/>
            <person name="Jeske O."/>
            <person name="Meyerdierks A."/>
            <person name="Storesund J.E."/>
            <person name="Kallscheuer N."/>
            <person name="Luecker S."/>
            <person name="Lage O.M."/>
            <person name="Pohl T."/>
            <person name="Merkel B.J."/>
            <person name="Hornburger P."/>
            <person name="Mueller R.-W."/>
            <person name="Bruemmer F."/>
            <person name="Labrenz M."/>
            <person name="Spormann A.M."/>
            <person name="Op den Camp H."/>
            <person name="Overmann J."/>
            <person name="Amann R."/>
            <person name="Jetten M.S.M."/>
            <person name="Mascher T."/>
            <person name="Medema M.H."/>
            <person name="Devos D.P."/>
            <person name="Kaster A.-K."/>
            <person name="Ovreas L."/>
            <person name="Rohde M."/>
            <person name="Galperin M.Y."/>
            <person name="Jogler C."/>
        </authorList>
    </citation>
    <scope>NUCLEOTIDE SEQUENCE [LARGE SCALE GENOMIC DNA]</scope>
    <source>
        <strain evidence="2 3">Pan241w</strain>
    </source>
</reference>
<name>A0A517REB4_9PLAN</name>
<dbReference type="InterPro" id="IPR002686">
    <property type="entry name" value="Transposase_17"/>
</dbReference>
<organism evidence="2 3">
    <name type="scientific">Gimesia alba</name>
    <dbReference type="NCBI Taxonomy" id="2527973"/>
    <lineage>
        <taxon>Bacteria</taxon>
        <taxon>Pseudomonadati</taxon>
        <taxon>Planctomycetota</taxon>
        <taxon>Planctomycetia</taxon>
        <taxon>Planctomycetales</taxon>
        <taxon>Planctomycetaceae</taxon>
        <taxon>Gimesia</taxon>
    </lineage>
</organism>
<accession>A0A517REB4</accession>
<dbReference type="SMART" id="SM01321">
    <property type="entry name" value="Y1_Tnp"/>
    <property type="match status" value="1"/>
</dbReference>
<evidence type="ECO:0000313" key="3">
    <source>
        <dbReference type="Proteomes" id="UP000317171"/>
    </source>
</evidence>
<evidence type="ECO:0000259" key="1">
    <source>
        <dbReference type="SMART" id="SM01321"/>
    </source>
</evidence>
<dbReference type="SUPFAM" id="SSF143422">
    <property type="entry name" value="Transposase IS200-like"/>
    <property type="match status" value="1"/>
</dbReference>
<dbReference type="PANTHER" id="PTHR36966">
    <property type="entry name" value="REP-ASSOCIATED TYROSINE TRANSPOSASE"/>
    <property type="match status" value="1"/>
</dbReference>
<keyword evidence="3" id="KW-1185">Reference proteome</keyword>
<gene>
    <name evidence="2" type="ORF">Pan241w_23020</name>
</gene>
<dbReference type="AlphaFoldDB" id="A0A517REB4"/>
<dbReference type="EMBL" id="CP036269">
    <property type="protein sequence ID" value="QDT42221.1"/>
    <property type="molecule type" value="Genomic_DNA"/>
</dbReference>
<dbReference type="GO" id="GO:0004803">
    <property type="term" value="F:transposase activity"/>
    <property type="evidence" value="ECO:0007669"/>
    <property type="project" value="InterPro"/>
</dbReference>
<dbReference type="GO" id="GO:0043565">
    <property type="term" value="F:sequence-specific DNA binding"/>
    <property type="evidence" value="ECO:0007669"/>
    <property type="project" value="TreeGrafter"/>
</dbReference>
<evidence type="ECO:0000313" key="2">
    <source>
        <dbReference type="EMBL" id="QDT42221.1"/>
    </source>
</evidence>
<dbReference type="RefSeq" id="WP_145215081.1">
    <property type="nucleotide sequence ID" value="NZ_CP036269.1"/>
</dbReference>
<dbReference type="KEGG" id="gaz:Pan241w_23020"/>
<dbReference type="GO" id="GO:0006313">
    <property type="term" value="P:DNA transposition"/>
    <property type="evidence" value="ECO:0007669"/>
    <property type="project" value="InterPro"/>
</dbReference>
<sequence>MNLPQRKTIRLQGYDYSQAGLYFITICTHNQLCLFGEIRLNGEMKQNSAGDMIEKWWWELAHKFPMVTLLEHIVMPNHFHGIVQINHANESEGESSLASIVGWFKSMTMNEYIRQVKTKGWRPFQQRLWQRNYYEHIIRDEEAWQEISEYILTNPQRWIDDKYYRYER</sequence>
<dbReference type="InterPro" id="IPR036515">
    <property type="entry name" value="Transposase_17_sf"/>
</dbReference>
<dbReference type="Gene3D" id="3.30.70.1290">
    <property type="entry name" value="Transposase IS200-like"/>
    <property type="match status" value="1"/>
</dbReference>
<dbReference type="PANTHER" id="PTHR36966:SF1">
    <property type="entry name" value="REP-ASSOCIATED TYROSINE TRANSPOSASE"/>
    <property type="match status" value="1"/>
</dbReference>
<protein>
    <submittedName>
        <fullName evidence="2">Transposase IS200 like protein</fullName>
    </submittedName>
</protein>
<feature type="domain" description="Transposase IS200-like" evidence="1">
    <location>
        <begin position="17"/>
        <end position="154"/>
    </location>
</feature>
<dbReference type="OrthoDB" id="9794403at2"/>
<proteinExistence type="predicted"/>